<reference evidence="2 3" key="2">
    <citation type="journal article" date="2019" name="G3 (Bethesda)">
        <title>Hybrid Assembly of the Genome of the Entomopathogenic Nematode Steinernema carpocapsae Identifies the X-Chromosome.</title>
        <authorList>
            <person name="Serra L."/>
            <person name="Macchietto M."/>
            <person name="Macias-Munoz A."/>
            <person name="McGill C.J."/>
            <person name="Rodriguez I.M."/>
            <person name="Rodriguez B."/>
            <person name="Murad R."/>
            <person name="Mortazavi A."/>
        </authorList>
    </citation>
    <scope>NUCLEOTIDE SEQUENCE [LARGE SCALE GENOMIC DNA]</scope>
    <source>
        <strain evidence="2 3">ALL</strain>
    </source>
</reference>
<evidence type="ECO:0000313" key="2">
    <source>
        <dbReference type="EMBL" id="TKR64106.1"/>
    </source>
</evidence>
<keyword evidence="1" id="KW-1133">Transmembrane helix</keyword>
<evidence type="ECO:0000313" key="3">
    <source>
        <dbReference type="Proteomes" id="UP000298663"/>
    </source>
</evidence>
<name>A0A4U5M5H6_STECR</name>
<proteinExistence type="predicted"/>
<dbReference type="EMBL" id="AZBU02000009">
    <property type="protein sequence ID" value="TKR64106.1"/>
    <property type="molecule type" value="Genomic_DNA"/>
</dbReference>
<sequence length="118" mass="12921">MDLQPEQNQSSSPSYTVLFGRSTPCLQRQRFELTMNLGALTVEKQTLFIAYVYLVTSIILIPNILIAHAHFGGIILILSIPVTGIGISAVSAIEGVYSCSHSLVLDFCHFCLLPSKTH</sequence>
<protein>
    <submittedName>
        <fullName evidence="2">Uncharacterized protein</fullName>
    </submittedName>
</protein>
<keyword evidence="3" id="KW-1185">Reference proteome</keyword>
<keyword evidence="1" id="KW-0812">Transmembrane</keyword>
<accession>A0A4U5M5H6</accession>
<keyword evidence="1" id="KW-0472">Membrane</keyword>
<feature type="transmembrane region" description="Helical" evidence="1">
    <location>
        <begin position="48"/>
        <end position="66"/>
    </location>
</feature>
<evidence type="ECO:0000256" key="1">
    <source>
        <dbReference type="SAM" id="Phobius"/>
    </source>
</evidence>
<feature type="transmembrane region" description="Helical" evidence="1">
    <location>
        <begin position="73"/>
        <end position="93"/>
    </location>
</feature>
<reference evidence="2 3" key="1">
    <citation type="journal article" date="2015" name="Genome Biol.">
        <title>Comparative genomics of Steinernema reveals deeply conserved gene regulatory networks.</title>
        <authorList>
            <person name="Dillman A.R."/>
            <person name="Macchietto M."/>
            <person name="Porter C.F."/>
            <person name="Rogers A."/>
            <person name="Williams B."/>
            <person name="Antoshechkin I."/>
            <person name="Lee M.M."/>
            <person name="Goodwin Z."/>
            <person name="Lu X."/>
            <person name="Lewis E.E."/>
            <person name="Goodrich-Blair H."/>
            <person name="Stock S.P."/>
            <person name="Adams B.J."/>
            <person name="Sternberg P.W."/>
            <person name="Mortazavi A."/>
        </authorList>
    </citation>
    <scope>NUCLEOTIDE SEQUENCE [LARGE SCALE GENOMIC DNA]</scope>
    <source>
        <strain evidence="2 3">ALL</strain>
    </source>
</reference>
<organism evidence="2 3">
    <name type="scientific">Steinernema carpocapsae</name>
    <name type="common">Entomopathogenic nematode</name>
    <dbReference type="NCBI Taxonomy" id="34508"/>
    <lineage>
        <taxon>Eukaryota</taxon>
        <taxon>Metazoa</taxon>
        <taxon>Ecdysozoa</taxon>
        <taxon>Nematoda</taxon>
        <taxon>Chromadorea</taxon>
        <taxon>Rhabditida</taxon>
        <taxon>Tylenchina</taxon>
        <taxon>Panagrolaimomorpha</taxon>
        <taxon>Strongyloidoidea</taxon>
        <taxon>Steinernematidae</taxon>
        <taxon>Steinernema</taxon>
    </lineage>
</organism>
<dbReference type="AlphaFoldDB" id="A0A4U5M5H6"/>
<gene>
    <name evidence="2" type="ORF">L596_024695</name>
</gene>
<dbReference type="Proteomes" id="UP000298663">
    <property type="component" value="Unassembled WGS sequence"/>
</dbReference>
<comment type="caution">
    <text evidence="2">The sequence shown here is derived from an EMBL/GenBank/DDBJ whole genome shotgun (WGS) entry which is preliminary data.</text>
</comment>